<name>A0A6C0AZ50_9ZZZZ</name>
<protein>
    <submittedName>
        <fullName evidence="1">Uncharacterized protein</fullName>
    </submittedName>
</protein>
<dbReference type="AlphaFoldDB" id="A0A6C0AZ50"/>
<organism evidence="1">
    <name type="scientific">viral metagenome</name>
    <dbReference type="NCBI Taxonomy" id="1070528"/>
    <lineage>
        <taxon>unclassified sequences</taxon>
        <taxon>metagenomes</taxon>
        <taxon>organismal metagenomes</taxon>
    </lineage>
</organism>
<reference evidence="1" key="1">
    <citation type="journal article" date="2020" name="Nature">
        <title>Giant virus diversity and host interactions through global metagenomics.</title>
        <authorList>
            <person name="Schulz F."/>
            <person name="Roux S."/>
            <person name="Paez-Espino D."/>
            <person name="Jungbluth S."/>
            <person name="Walsh D.A."/>
            <person name="Denef V.J."/>
            <person name="McMahon K.D."/>
            <person name="Konstantinidis K.T."/>
            <person name="Eloe-Fadrosh E.A."/>
            <person name="Kyrpides N.C."/>
            <person name="Woyke T."/>
        </authorList>
    </citation>
    <scope>NUCLEOTIDE SEQUENCE</scope>
    <source>
        <strain evidence="1">GVMAG-S-ERX556022-25</strain>
    </source>
</reference>
<accession>A0A6C0AZ50</accession>
<proteinExistence type="predicted"/>
<dbReference type="EMBL" id="MN738808">
    <property type="protein sequence ID" value="QHS84485.1"/>
    <property type="molecule type" value="Genomic_DNA"/>
</dbReference>
<sequence length="164" mass="19725">MFLFILSLLALNINPNTLTSKTKVYLHLEEFNPRYNLLHIGISFNNLNKNLRYDFRAFNDGKSCLTTGMDRYNPEQMFPDLYLCDKKKNEEMMDITDNMDKILRKDIFWGITNKTFEEIIEFEKTINTKYTLGIYDCRHYVNKFTAWCLDKPTPVWKLYELWDD</sequence>
<evidence type="ECO:0000313" key="1">
    <source>
        <dbReference type="EMBL" id="QHS84485.1"/>
    </source>
</evidence>